<feature type="signal peptide" evidence="2">
    <location>
        <begin position="1"/>
        <end position="21"/>
    </location>
</feature>
<feature type="transmembrane region" description="Helical" evidence="1">
    <location>
        <begin position="39"/>
        <end position="57"/>
    </location>
</feature>
<evidence type="ECO:0000256" key="1">
    <source>
        <dbReference type="SAM" id="Phobius"/>
    </source>
</evidence>
<evidence type="ECO:0000313" key="4">
    <source>
        <dbReference type="Proteomes" id="UP001596403"/>
    </source>
</evidence>
<proteinExistence type="predicted"/>
<feature type="chain" id="PRO_5045496832" evidence="2">
    <location>
        <begin position="22"/>
        <end position="65"/>
    </location>
</feature>
<keyword evidence="4" id="KW-1185">Reference proteome</keyword>
<name>A0ABW1Z2H3_9RHOB</name>
<accession>A0ABW1Z2H3</accession>
<keyword evidence="1" id="KW-0812">Transmembrane</keyword>
<gene>
    <name evidence="3" type="ORF">ACFQAU_20540</name>
</gene>
<keyword evidence="2" id="KW-0732">Signal</keyword>
<comment type="caution">
    <text evidence="3">The sequence shown here is derived from an EMBL/GenBank/DDBJ whole genome shotgun (WGS) entry which is preliminary data.</text>
</comment>
<evidence type="ECO:0000256" key="2">
    <source>
        <dbReference type="SAM" id="SignalP"/>
    </source>
</evidence>
<dbReference type="RefSeq" id="WP_067941446.1">
    <property type="nucleotide sequence ID" value="NZ_JBHSWA010000004.1"/>
</dbReference>
<keyword evidence="1" id="KW-1133">Transmembrane helix</keyword>
<dbReference type="Proteomes" id="UP001596403">
    <property type="component" value="Unassembled WGS sequence"/>
</dbReference>
<keyword evidence="1" id="KW-0472">Membrane</keyword>
<reference evidence="4" key="1">
    <citation type="journal article" date="2019" name="Int. J. Syst. Evol. Microbiol.">
        <title>The Global Catalogue of Microorganisms (GCM) 10K type strain sequencing project: providing services to taxonomists for standard genome sequencing and annotation.</title>
        <authorList>
            <consortium name="The Broad Institute Genomics Platform"/>
            <consortium name="The Broad Institute Genome Sequencing Center for Infectious Disease"/>
            <person name="Wu L."/>
            <person name="Ma J."/>
        </authorList>
    </citation>
    <scope>NUCLEOTIDE SEQUENCE [LARGE SCALE GENOMIC DNA]</scope>
    <source>
        <strain evidence="4">NBRC 111368</strain>
    </source>
</reference>
<organism evidence="3 4">
    <name type="scientific">Sulfitobacter profundi</name>
    <dbReference type="NCBI Taxonomy" id="2679961"/>
    <lineage>
        <taxon>Bacteria</taxon>
        <taxon>Pseudomonadati</taxon>
        <taxon>Pseudomonadota</taxon>
        <taxon>Alphaproteobacteria</taxon>
        <taxon>Rhodobacterales</taxon>
        <taxon>Roseobacteraceae</taxon>
        <taxon>Sulfitobacter</taxon>
    </lineage>
</organism>
<dbReference type="EMBL" id="JBHSWA010000004">
    <property type="protein sequence ID" value="MFC6643750.1"/>
    <property type="molecule type" value="Genomic_DNA"/>
</dbReference>
<sequence>MPRFAPLLALPLMSLAMAAFAHTAPLPHGHGAESDGSLAVYIVAGLAFVLSGLILAMRHLKTAKA</sequence>
<protein>
    <submittedName>
        <fullName evidence="3">Uncharacterized protein</fullName>
    </submittedName>
</protein>
<evidence type="ECO:0000313" key="3">
    <source>
        <dbReference type="EMBL" id="MFC6643750.1"/>
    </source>
</evidence>